<keyword evidence="2" id="KW-0614">Plasmid</keyword>
<dbReference type="RefSeq" id="WP_011983089.1">
    <property type="nucleotide sequence ID" value="NC_009671.1"/>
</dbReference>
<keyword evidence="1" id="KW-0812">Transmembrane</keyword>
<dbReference type="PATRIC" id="fig|439375.7.peg.4974"/>
<dbReference type="Proteomes" id="UP000002301">
    <property type="component" value="Plasmid pOANT03"/>
</dbReference>
<dbReference type="EMBL" id="CP000762">
    <property type="protein sequence ID" value="ABS17483.1"/>
    <property type="molecule type" value="Genomic_DNA"/>
</dbReference>
<dbReference type="KEGG" id="oan:Oant_4714"/>
<evidence type="ECO:0000313" key="2">
    <source>
        <dbReference type="EMBL" id="ABS17483.1"/>
    </source>
</evidence>
<proteinExistence type="predicted"/>
<feature type="transmembrane region" description="Helical" evidence="1">
    <location>
        <begin position="6"/>
        <end position="21"/>
    </location>
</feature>
<reference evidence="2 3" key="1">
    <citation type="journal article" date="2011" name="J. Bacteriol.">
        <title>Genome of Ochrobactrum anthropi ATCC 49188 T, a versatile opportunistic pathogen and symbiont of several eukaryotic hosts.</title>
        <authorList>
            <person name="Chain P.S."/>
            <person name="Lang D.M."/>
            <person name="Comerci D.J."/>
            <person name="Malfatti S.A."/>
            <person name="Vergez L.M."/>
            <person name="Shin M."/>
            <person name="Ugalde R.A."/>
            <person name="Garcia E."/>
            <person name="Tolmasky M.E."/>
        </authorList>
    </citation>
    <scope>NUCLEOTIDE SEQUENCE [LARGE SCALE GENOMIC DNA]</scope>
    <source>
        <strain evidence="3">ATCC 49188 / DSM 6882 / CCUG 24695 / JCM 21032 / LMG 3331 / NBRC 15819 / NCTC 12168 / Alc 37</strain>
    </source>
</reference>
<keyword evidence="1" id="KW-0472">Membrane</keyword>
<keyword evidence="3" id="KW-1185">Reference proteome</keyword>
<name>A6X8C9_BRUA4</name>
<dbReference type="HOGENOM" id="CLU_1188970_0_0_5"/>
<organism evidence="2 3">
    <name type="scientific">Brucella anthropi (strain ATCC 49188 / DSM 6882 / CCUG 24695 / JCM 21032 / LMG 3331 / NBRC 15819 / NCTC 12168 / Alc 37)</name>
    <name type="common">Ochrobactrum anthropi</name>
    <dbReference type="NCBI Taxonomy" id="439375"/>
    <lineage>
        <taxon>Bacteria</taxon>
        <taxon>Pseudomonadati</taxon>
        <taxon>Pseudomonadota</taxon>
        <taxon>Alphaproteobacteria</taxon>
        <taxon>Hyphomicrobiales</taxon>
        <taxon>Brucellaceae</taxon>
        <taxon>Brucella/Ochrobactrum group</taxon>
        <taxon>Brucella</taxon>
    </lineage>
</organism>
<evidence type="ECO:0000313" key="3">
    <source>
        <dbReference type="Proteomes" id="UP000002301"/>
    </source>
</evidence>
<protein>
    <submittedName>
        <fullName evidence="2">Uncharacterized protein</fullName>
    </submittedName>
</protein>
<evidence type="ECO:0000256" key="1">
    <source>
        <dbReference type="SAM" id="Phobius"/>
    </source>
</evidence>
<accession>A6X8C9</accession>
<sequence>MVNTNVVWGVGVSALFGFMIFKGQQDNWKKAEAAKGFSDKINTQLDDAEKKGSTPALLNKLIVDIAYSVRPRDGDAVKVVNDRYPDKTVRQRALEQIQLGYQETDPINPKAISRLAEEDCDYRARNLERNNKNYSADDVIAAWQLANADLQVWLPYVQYQDLSVKACQATFQSMIRKLQDKKDKELNAKNIGAAVGKVTGTIGNLWDQSTKPISDAVDGVVNDFKTGYSEATK</sequence>
<keyword evidence="1" id="KW-1133">Transmembrane helix</keyword>
<dbReference type="AlphaFoldDB" id="A6X8C9"/>
<geneLocation type="plasmid" evidence="2 3">
    <name>pOANT03</name>
</geneLocation>
<gene>
    <name evidence="2" type="ordered locus">Oant_4714</name>
</gene>